<evidence type="ECO:0000256" key="1">
    <source>
        <dbReference type="SAM" id="MobiDB-lite"/>
    </source>
</evidence>
<protein>
    <submittedName>
        <fullName evidence="2">Phage tail tube family protein</fullName>
    </submittedName>
</protein>
<gene>
    <name evidence="2" type="ORF">ABI_08570</name>
</gene>
<sequence length="118" mass="12793">MAKLTGKAKITIDGDFIDTFKGVKFNSGGVKRTPVTSAHSVGFTEELTPATLEIEKTQVRGDSIKDLDISDATIQIEWDTGQVYVMPHAFRLDPADLGDDGKSKYVFNSEPAEEVSVG</sequence>
<dbReference type="OrthoDB" id="8410207at2"/>
<organism evidence="2 3">
    <name type="scientific">Asticcacaulis biprosthecium C19</name>
    <dbReference type="NCBI Taxonomy" id="715226"/>
    <lineage>
        <taxon>Bacteria</taxon>
        <taxon>Pseudomonadati</taxon>
        <taxon>Pseudomonadota</taxon>
        <taxon>Alphaproteobacteria</taxon>
        <taxon>Caulobacterales</taxon>
        <taxon>Caulobacteraceae</taxon>
        <taxon>Asticcacaulis</taxon>
    </lineage>
</organism>
<dbReference type="eggNOG" id="ENOG5033A4X">
    <property type="taxonomic scope" value="Bacteria"/>
</dbReference>
<dbReference type="RefSeq" id="WP_006271596.1">
    <property type="nucleotide sequence ID" value="NZ_GL883077.1"/>
</dbReference>
<proteinExistence type="predicted"/>
<keyword evidence="3" id="KW-1185">Reference proteome</keyword>
<feature type="region of interest" description="Disordered" evidence="1">
    <location>
        <begin position="95"/>
        <end position="118"/>
    </location>
</feature>
<dbReference type="STRING" id="715226.ABI_08570"/>
<dbReference type="AlphaFoldDB" id="F4QG93"/>
<dbReference type="InterPro" id="IPR019596">
    <property type="entry name" value="Phage_Mu_GpM_tail_tub"/>
</dbReference>
<accession>F4QG93</accession>
<dbReference type="Proteomes" id="UP000006512">
    <property type="component" value="Unassembled WGS sequence"/>
</dbReference>
<name>F4QG93_9CAUL</name>
<reference evidence="3" key="1">
    <citation type="submission" date="2011-03" db="EMBL/GenBank/DDBJ databases">
        <title>Draft genome sequence of Brevundimonas diminuta.</title>
        <authorList>
            <person name="Brown P.J.B."/>
            <person name="Buechlein A."/>
            <person name="Hemmerich C."/>
            <person name="Brun Y.V."/>
        </authorList>
    </citation>
    <scope>NUCLEOTIDE SEQUENCE [LARGE SCALE GENOMIC DNA]</scope>
    <source>
        <strain evidence="3">C19</strain>
    </source>
</reference>
<evidence type="ECO:0000313" key="2">
    <source>
        <dbReference type="EMBL" id="EGF92421.1"/>
    </source>
</evidence>
<dbReference type="HOGENOM" id="CLU_166084_0_0_5"/>
<evidence type="ECO:0000313" key="3">
    <source>
        <dbReference type="Proteomes" id="UP000006512"/>
    </source>
</evidence>
<dbReference type="Pfam" id="PF10618">
    <property type="entry name" value="Tail_tube"/>
    <property type="match status" value="1"/>
</dbReference>
<dbReference type="EMBL" id="GL883077">
    <property type="protein sequence ID" value="EGF92421.1"/>
    <property type="molecule type" value="Genomic_DNA"/>
</dbReference>